<comment type="caution">
    <text evidence="19">The sequence shown here is derived from an EMBL/GenBank/DDBJ whole genome shotgun (WGS) entry which is preliminary data.</text>
</comment>
<dbReference type="Pfam" id="PF00069">
    <property type="entry name" value="Pkinase"/>
    <property type="match status" value="1"/>
</dbReference>
<comment type="catalytic activity">
    <reaction evidence="16">
        <text>L-threonyl-[protein] + ATP = O-phospho-L-threonyl-[protein] + ADP + H(+)</text>
        <dbReference type="Rhea" id="RHEA:46608"/>
        <dbReference type="Rhea" id="RHEA-COMP:11060"/>
        <dbReference type="Rhea" id="RHEA-COMP:11605"/>
        <dbReference type="ChEBI" id="CHEBI:15378"/>
        <dbReference type="ChEBI" id="CHEBI:30013"/>
        <dbReference type="ChEBI" id="CHEBI:30616"/>
        <dbReference type="ChEBI" id="CHEBI:61977"/>
        <dbReference type="ChEBI" id="CHEBI:456216"/>
        <dbReference type="EC" id="2.7.11.1"/>
    </reaction>
</comment>
<evidence type="ECO:0000256" key="12">
    <source>
        <dbReference type="ARBA" id="ARBA00022840"/>
    </source>
</evidence>
<evidence type="ECO:0000256" key="15">
    <source>
        <dbReference type="ARBA" id="ARBA00022871"/>
    </source>
</evidence>
<keyword evidence="10 19" id="KW-0418">Kinase</keyword>
<keyword evidence="9" id="KW-0547">Nucleotide-binding</keyword>
<evidence type="ECO:0000256" key="4">
    <source>
        <dbReference type="ARBA" id="ARBA00022473"/>
    </source>
</evidence>
<protein>
    <recommendedName>
        <fullName evidence="3">non-specific serine/threonine protein kinase</fullName>
        <ecNumber evidence="3">2.7.11.1</ecNumber>
    </recommendedName>
</protein>
<keyword evidence="15" id="KW-0744">Spermatogenesis</keyword>
<evidence type="ECO:0000256" key="2">
    <source>
        <dbReference type="ARBA" id="ARBA00006692"/>
    </source>
</evidence>
<comment type="catalytic activity">
    <reaction evidence="17">
        <text>L-seryl-[protein] + ATP = O-phospho-L-seryl-[protein] + ADP + H(+)</text>
        <dbReference type="Rhea" id="RHEA:17989"/>
        <dbReference type="Rhea" id="RHEA-COMP:9863"/>
        <dbReference type="Rhea" id="RHEA-COMP:11604"/>
        <dbReference type="ChEBI" id="CHEBI:15378"/>
        <dbReference type="ChEBI" id="CHEBI:29999"/>
        <dbReference type="ChEBI" id="CHEBI:30616"/>
        <dbReference type="ChEBI" id="CHEBI:83421"/>
        <dbReference type="ChEBI" id="CHEBI:456216"/>
        <dbReference type="EC" id="2.7.11.1"/>
    </reaction>
</comment>
<evidence type="ECO:0000256" key="11">
    <source>
        <dbReference type="ARBA" id="ARBA00022782"/>
    </source>
</evidence>
<keyword evidence="6" id="KW-0597">Phosphoprotein</keyword>
<dbReference type="GO" id="GO:0035556">
    <property type="term" value="P:intracellular signal transduction"/>
    <property type="evidence" value="ECO:0007669"/>
    <property type="project" value="TreeGrafter"/>
</dbReference>
<dbReference type="GO" id="GO:0005524">
    <property type="term" value="F:ATP binding"/>
    <property type="evidence" value="ECO:0007669"/>
    <property type="project" value="UniProtKB-KW"/>
</dbReference>
<evidence type="ECO:0000256" key="3">
    <source>
        <dbReference type="ARBA" id="ARBA00012513"/>
    </source>
</evidence>
<evidence type="ECO:0000256" key="14">
    <source>
        <dbReference type="ARBA" id="ARBA00022843"/>
    </source>
</evidence>
<dbReference type="PANTHER" id="PTHR24346:SF102">
    <property type="entry name" value="TESTIS-SPECIFIC SERINE_THREONINE-PROTEIN KINASE 1"/>
    <property type="match status" value="1"/>
</dbReference>
<feature type="domain" description="Protein kinase" evidence="18">
    <location>
        <begin position="1"/>
        <end position="232"/>
    </location>
</feature>
<name>A0A851L8M1_CORCR</name>
<evidence type="ECO:0000256" key="16">
    <source>
        <dbReference type="ARBA" id="ARBA00047899"/>
    </source>
</evidence>
<dbReference type="GO" id="GO:0030154">
    <property type="term" value="P:cell differentiation"/>
    <property type="evidence" value="ECO:0007669"/>
    <property type="project" value="UniProtKB-KW"/>
</dbReference>
<dbReference type="GO" id="GO:0050321">
    <property type="term" value="F:tau-protein kinase activity"/>
    <property type="evidence" value="ECO:0007669"/>
    <property type="project" value="TreeGrafter"/>
</dbReference>
<dbReference type="EC" id="2.7.11.1" evidence="3"/>
<evidence type="ECO:0000256" key="7">
    <source>
        <dbReference type="ARBA" id="ARBA00022679"/>
    </source>
</evidence>
<dbReference type="GO" id="GO:0005737">
    <property type="term" value="C:cytoplasm"/>
    <property type="evidence" value="ECO:0007669"/>
    <property type="project" value="TreeGrafter"/>
</dbReference>
<dbReference type="GO" id="GO:0007283">
    <property type="term" value="P:spermatogenesis"/>
    <property type="evidence" value="ECO:0007669"/>
    <property type="project" value="UniProtKB-KW"/>
</dbReference>
<keyword evidence="13" id="KW-0460">Magnesium</keyword>
<evidence type="ECO:0000256" key="13">
    <source>
        <dbReference type="ARBA" id="ARBA00022842"/>
    </source>
</evidence>
<keyword evidence="20" id="KW-1185">Reference proteome</keyword>
<keyword evidence="7" id="KW-0808">Transferase</keyword>
<dbReference type="PROSITE" id="PS50011">
    <property type="entry name" value="PROTEIN_KINASE_DOM"/>
    <property type="match status" value="1"/>
</dbReference>
<evidence type="ECO:0000256" key="1">
    <source>
        <dbReference type="ARBA" id="ARBA00001946"/>
    </source>
</evidence>
<evidence type="ECO:0000256" key="6">
    <source>
        <dbReference type="ARBA" id="ARBA00022553"/>
    </source>
</evidence>
<dbReference type="SMART" id="SM00220">
    <property type="entry name" value="S_TKc"/>
    <property type="match status" value="1"/>
</dbReference>
<keyword evidence="11" id="KW-0221">Differentiation</keyword>
<keyword evidence="8" id="KW-0479">Metal-binding</keyword>
<dbReference type="EMBL" id="WBMX01000731">
    <property type="protein sequence ID" value="NXC14439.1"/>
    <property type="molecule type" value="Genomic_DNA"/>
</dbReference>
<feature type="non-terminal residue" evidence="19">
    <location>
        <position position="234"/>
    </location>
</feature>
<organism evidence="19 20">
    <name type="scientific">Corythaeola cristata</name>
    <name type="common">Great blue turaco</name>
    <dbReference type="NCBI Taxonomy" id="103954"/>
    <lineage>
        <taxon>Eukaryota</taxon>
        <taxon>Metazoa</taxon>
        <taxon>Chordata</taxon>
        <taxon>Craniata</taxon>
        <taxon>Vertebrata</taxon>
        <taxon>Euteleostomi</taxon>
        <taxon>Archelosauria</taxon>
        <taxon>Archosauria</taxon>
        <taxon>Dinosauria</taxon>
        <taxon>Saurischia</taxon>
        <taxon>Theropoda</taxon>
        <taxon>Coelurosauria</taxon>
        <taxon>Aves</taxon>
        <taxon>Neognathae</taxon>
        <taxon>Neoaves</taxon>
        <taxon>Otidimorphae</taxon>
        <taxon>Musophagiformes</taxon>
        <taxon>Musophagidae</taxon>
        <taxon>Corythaeola</taxon>
    </lineage>
</organism>
<feature type="non-terminal residue" evidence="19">
    <location>
        <position position="1"/>
    </location>
</feature>
<dbReference type="InterPro" id="IPR008271">
    <property type="entry name" value="Ser/Thr_kinase_AS"/>
</dbReference>
<proteinExistence type="inferred from homology"/>
<dbReference type="Proteomes" id="UP000621168">
    <property type="component" value="Unassembled WGS sequence"/>
</dbReference>
<dbReference type="AlphaFoldDB" id="A0A851L8M1"/>
<comment type="cofactor">
    <cofactor evidence="1">
        <name>Mg(2+)</name>
        <dbReference type="ChEBI" id="CHEBI:18420"/>
    </cofactor>
</comment>
<dbReference type="OrthoDB" id="541276at2759"/>
<comment type="similarity">
    <text evidence="2">Belongs to the protein kinase superfamily. CAMK Ser/Thr protein kinase family.</text>
</comment>
<dbReference type="PROSITE" id="PS00108">
    <property type="entry name" value="PROTEIN_KINASE_ST"/>
    <property type="match status" value="1"/>
</dbReference>
<accession>A0A851L8M1</accession>
<dbReference type="PANTHER" id="PTHR24346">
    <property type="entry name" value="MAP/MICROTUBULE AFFINITY-REGULATING KINASE"/>
    <property type="match status" value="1"/>
</dbReference>
<dbReference type="Gene3D" id="1.10.510.10">
    <property type="entry name" value="Transferase(Phosphotransferase) domain 1"/>
    <property type="match status" value="1"/>
</dbReference>
<evidence type="ECO:0000313" key="20">
    <source>
        <dbReference type="Proteomes" id="UP000621168"/>
    </source>
</evidence>
<evidence type="ECO:0000256" key="10">
    <source>
        <dbReference type="ARBA" id="ARBA00022777"/>
    </source>
</evidence>
<dbReference type="SUPFAM" id="SSF56112">
    <property type="entry name" value="Protein kinase-like (PK-like)"/>
    <property type="match status" value="1"/>
</dbReference>
<keyword evidence="5" id="KW-0723">Serine/threonine-protein kinase</keyword>
<dbReference type="GO" id="GO:0000226">
    <property type="term" value="P:microtubule cytoskeleton organization"/>
    <property type="evidence" value="ECO:0007669"/>
    <property type="project" value="TreeGrafter"/>
</dbReference>
<sequence length="234" mass="26169">LASKVVDQRQASPVFVHKFLPRELSIVRKIRHPNIVRIFELIEVCNGKLYIVMEAAATDLLWLMQQLGKLPCVPKARDIFAQVVGAVCYLHDHNLVHQDLKCENVLLTAIGRQAKLSDFGFSKEDNGYPELSTTFCGSAAYACPEVLMGMPYDAKKYDVWSLGVILYVMVTGCMPFDDTHIHSMPQHQKTGVQYPQGLPPLLEPCQALIAQQLQFNLASRPSMGQVAKNSWLKG</sequence>
<evidence type="ECO:0000256" key="5">
    <source>
        <dbReference type="ARBA" id="ARBA00022527"/>
    </source>
</evidence>
<keyword evidence="12" id="KW-0067">ATP-binding</keyword>
<evidence type="ECO:0000313" key="19">
    <source>
        <dbReference type="EMBL" id="NXC14439.1"/>
    </source>
</evidence>
<gene>
    <name evidence="19" type="primary">Tssk6</name>
    <name evidence="19" type="ORF">CORCRI_R04436</name>
</gene>
<evidence type="ECO:0000256" key="17">
    <source>
        <dbReference type="ARBA" id="ARBA00048679"/>
    </source>
</evidence>
<dbReference type="PIRSF" id="PIRSF000654">
    <property type="entry name" value="Integrin-linked_kinase"/>
    <property type="match status" value="1"/>
</dbReference>
<dbReference type="InterPro" id="IPR011009">
    <property type="entry name" value="Kinase-like_dom_sf"/>
</dbReference>
<dbReference type="GO" id="GO:0000287">
    <property type="term" value="F:magnesium ion binding"/>
    <property type="evidence" value="ECO:0007669"/>
    <property type="project" value="UniProtKB-ARBA"/>
</dbReference>
<reference evidence="19" key="1">
    <citation type="submission" date="2019-09" db="EMBL/GenBank/DDBJ databases">
        <title>Bird 10,000 Genomes (B10K) Project - Family phase.</title>
        <authorList>
            <person name="Zhang G."/>
        </authorList>
    </citation>
    <scope>NUCLEOTIDE SEQUENCE</scope>
    <source>
        <strain evidence="19">B10K-CU-031-40</strain>
    </source>
</reference>
<keyword evidence="4" id="KW-0217">Developmental protein</keyword>
<evidence type="ECO:0000256" key="9">
    <source>
        <dbReference type="ARBA" id="ARBA00022741"/>
    </source>
</evidence>
<keyword evidence="14" id="KW-0832">Ubl conjugation</keyword>
<dbReference type="InterPro" id="IPR000719">
    <property type="entry name" value="Prot_kinase_dom"/>
</dbReference>
<evidence type="ECO:0000256" key="8">
    <source>
        <dbReference type="ARBA" id="ARBA00022723"/>
    </source>
</evidence>
<evidence type="ECO:0000259" key="18">
    <source>
        <dbReference type="PROSITE" id="PS50011"/>
    </source>
</evidence>